<reference evidence="2" key="1">
    <citation type="submission" date="2016-06" db="EMBL/GenBank/DDBJ databases">
        <authorList>
            <person name="Cuomo C."/>
            <person name="Litvintseva A."/>
            <person name="Heitman J."/>
            <person name="Chen Y."/>
            <person name="Sun S."/>
            <person name="Springer D."/>
            <person name="Dromer F."/>
            <person name="Young S."/>
            <person name="Zeng Q."/>
            <person name="Chapman S."/>
            <person name="Gujja S."/>
            <person name="Saif S."/>
            <person name="Birren B."/>
        </authorList>
    </citation>
    <scope>NUCLEOTIDE SEQUENCE</scope>
    <source>
        <strain evidence="2">CBS 7841</strain>
    </source>
</reference>
<dbReference type="EMBL" id="CP143786">
    <property type="protein sequence ID" value="WVN87991.1"/>
    <property type="molecule type" value="Genomic_DNA"/>
</dbReference>
<keyword evidence="1" id="KW-0472">Membrane</keyword>
<reference evidence="2" key="3">
    <citation type="submission" date="2024-01" db="EMBL/GenBank/DDBJ databases">
        <authorList>
            <person name="Coelho M.A."/>
            <person name="David-Palma M."/>
            <person name="Shea T."/>
            <person name="Sun S."/>
            <person name="Cuomo C.A."/>
            <person name="Heitman J."/>
        </authorList>
    </citation>
    <scope>NUCLEOTIDE SEQUENCE</scope>
    <source>
        <strain evidence="2">CBS 7841</strain>
    </source>
</reference>
<dbReference type="SUPFAM" id="SSF103473">
    <property type="entry name" value="MFS general substrate transporter"/>
    <property type="match status" value="1"/>
</dbReference>
<keyword evidence="1" id="KW-1133">Transmembrane helix</keyword>
<evidence type="ECO:0000313" key="2">
    <source>
        <dbReference type="EMBL" id="WVN87991.1"/>
    </source>
</evidence>
<accession>A0AAJ8M1S8</accession>
<feature type="transmembrane region" description="Helical" evidence="1">
    <location>
        <begin position="62"/>
        <end position="80"/>
    </location>
</feature>
<dbReference type="KEGG" id="cdep:91087400"/>
<keyword evidence="3" id="KW-1185">Reference proteome</keyword>
<organism evidence="2 3">
    <name type="scientific">Cryptococcus depauperatus CBS 7841</name>
    <dbReference type="NCBI Taxonomy" id="1295531"/>
    <lineage>
        <taxon>Eukaryota</taxon>
        <taxon>Fungi</taxon>
        <taxon>Dikarya</taxon>
        <taxon>Basidiomycota</taxon>
        <taxon>Agaricomycotina</taxon>
        <taxon>Tremellomycetes</taxon>
        <taxon>Tremellales</taxon>
        <taxon>Cryptococcaceae</taxon>
        <taxon>Cryptococcus</taxon>
    </lineage>
</organism>
<dbReference type="AlphaFoldDB" id="A0AAJ8M1S8"/>
<reference evidence="2" key="2">
    <citation type="journal article" date="2022" name="Elife">
        <title>Obligate sexual reproduction of a homothallic fungus closely related to the Cryptococcus pathogenic species complex.</title>
        <authorList>
            <person name="Passer A.R."/>
            <person name="Clancey S.A."/>
            <person name="Shea T."/>
            <person name="David-Palma M."/>
            <person name="Averette A.F."/>
            <person name="Boekhout T."/>
            <person name="Porcel B.M."/>
            <person name="Nowrousian M."/>
            <person name="Cuomo C.A."/>
            <person name="Sun S."/>
            <person name="Heitman J."/>
            <person name="Coelho M.A."/>
        </authorList>
    </citation>
    <scope>NUCLEOTIDE SEQUENCE</scope>
    <source>
        <strain evidence="2">CBS 7841</strain>
    </source>
</reference>
<sequence>MQVPIHLKTPKVLVLQRLKHYMLFSDVIITFGSFSVAFVYALQQSTMSTYLQLATSSYSKHVIGTISVVVSIMTAVALPFGARLADFASRPAALLMAIVFYAWGYIAAAASNDYLCSYCHHHC</sequence>
<feature type="transmembrane region" description="Helical" evidence="1">
    <location>
        <begin position="92"/>
        <end position="110"/>
    </location>
</feature>
<dbReference type="InterPro" id="IPR036259">
    <property type="entry name" value="MFS_trans_sf"/>
</dbReference>
<proteinExistence type="predicted"/>
<feature type="transmembrane region" description="Helical" evidence="1">
    <location>
        <begin position="21"/>
        <end position="42"/>
    </location>
</feature>
<gene>
    <name evidence="2" type="ORF">L203_103189</name>
</gene>
<evidence type="ECO:0008006" key="4">
    <source>
        <dbReference type="Google" id="ProtNLM"/>
    </source>
</evidence>
<dbReference type="Proteomes" id="UP000094043">
    <property type="component" value="Chromosome 3"/>
</dbReference>
<protein>
    <recommendedName>
        <fullName evidence="4">Major facilitator superfamily (MFS) profile domain-containing protein</fullName>
    </recommendedName>
</protein>
<evidence type="ECO:0000313" key="3">
    <source>
        <dbReference type="Proteomes" id="UP000094043"/>
    </source>
</evidence>
<dbReference type="GeneID" id="91087400"/>
<evidence type="ECO:0000256" key="1">
    <source>
        <dbReference type="SAM" id="Phobius"/>
    </source>
</evidence>
<name>A0AAJ8M1S8_9TREE</name>
<dbReference type="RefSeq" id="XP_066068691.1">
    <property type="nucleotide sequence ID" value="XM_066212594.1"/>
</dbReference>
<keyword evidence="1" id="KW-0812">Transmembrane</keyword>